<feature type="domain" description="Rieske" evidence="5">
    <location>
        <begin position="22"/>
        <end position="71"/>
    </location>
</feature>
<evidence type="ECO:0000256" key="1">
    <source>
        <dbReference type="ARBA" id="ARBA00022714"/>
    </source>
</evidence>
<evidence type="ECO:0000256" key="3">
    <source>
        <dbReference type="ARBA" id="ARBA00023004"/>
    </source>
</evidence>
<dbReference type="Pfam" id="PF00355">
    <property type="entry name" value="Rieske"/>
    <property type="match status" value="1"/>
</dbReference>
<dbReference type="InterPro" id="IPR017941">
    <property type="entry name" value="Rieske_2Fe-2S"/>
</dbReference>
<keyword evidence="4" id="KW-0411">Iron-sulfur</keyword>
<evidence type="ECO:0000259" key="5">
    <source>
        <dbReference type="PROSITE" id="PS51296"/>
    </source>
</evidence>
<dbReference type="PROSITE" id="PS51296">
    <property type="entry name" value="RIESKE"/>
    <property type="match status" value="1"/>
</dbReference>
<proteinExistence type="predicted"/>
<evidence type="ECO:0000256" key="2">
    <source>
        <dbReference type="ARBA" id="ARBA00022723"/>
    </source>
</evidence>
<dbReference type="GO" id="GO:0046872">
    <property type="term" value="F:metal ion binding"/>
    <property type="evidence" value="ECO:0007669"/>
    <property type="project" value="UniProtKB-KW"/>
</dbReference>
<keyword evidence="1" id="KW-0001">2Fe-2S</keyword>
<gene>
    <name evidence="6" type="ORF">PLANPX_4754</name>
</gene>
<reference evidence="7" key="1">
    <citation type="submission" date="2019-10" db="EMBL/GenBank/DDBJ databases">
        <title>Lacipirellula parvula gen. nov., sp. nov., representing a lineage of planctomycetes widespread in freshwater anoxic habitats, and description of the family Lacipirellulaceae.</title>
        <authorList>
            <person name="Dedysh S.N."/>
            <person name="Kulichevskaya I.S."/>
            <person name="Beletsky A.V."/>
            <person name="Rakitin A.L."/>
            <person name="Mardanov A.V."/>
            <person name="Ivanova A.A."/>
            <person name="Saltykova V.X."/>
            <person name="Rijpstra W.I.C."/>
            <person name="Sinninghe Damste J.S."/>
            <person name="Ravin N.V."/>
        </authorList>
    </citation>
    <scope>NUCLEOTIDE SEQUENCE [LARGE SCALE GENOMIC DNA]</scope>
    <source>
        <strain evidence="7">PX69</strain>
    </source>
</reference>
<protein>
    <submittedName>
        <fullName evidence="6">Oxidoreductase</fullName>
    </submittedName>
</protein>
<dbReference type="KEGG" id="lpav:PLANPX_4754"/>
<dbReference type="GO" id="GO:0051537">
    <property type="term" value="F:2 iron, 2 sulfur cluster binding"/>
    <property type="evidence" value="ECO:0007669"/>
    <property type="project" value="UniProtKB-KW"/>
</dbReference>
<dbReference type="AlphaFoldDB" id="A0A5K7XGH6"/>
<keyword evidence="7" id="KW-1185">Reference proteome</keyword>
<sequence>MSEFAKENLNVANQYLDWITPGEVKSTDEIEPGEGAILRRGMTKVAVCRDDDGKLTEVSAVCPHLGCIVHWNGAELGLSLPRVAVPRRRLGD</sequence>
<keyword evidence="2" id="KW-0479">Metal-binding</keyword>
<evidence type="ECO:0000313" key="6">
    <source>
        <dbReference type="EMBL" id="BBO35142.1"/>
    </source>
</evidence>
<evidence type="ECO:0000256" key="4">
    <source>
        <dbReference type="ARBA" id="ARBA00023014"/>
    </source>
</evidence>
<dbReference type="SUPFAM" id="SSF50022">
    <property type="entry name" value="ISP domain"/>
    <property type="match status" value="1"/>
</dbReference>
<dbReference type="Gene3D" id="2.102.10.10">
    <property type="entry name" value="Rieske [2Fe-2S] iron-sulphur domain"/>
    <property type="match status" value="1"/>
</dbReference>
<dbReference type="RefSeq" id="WP_198421779.1">
    <property type="nucleotide sequence ID" value="NZ_AP021861.1"/>
</dbReference>
<dbReference type="InterPro" id="IPR036922">
    <property type="entry name" value="Rieske_2Fe-2S_sf"/>
</dbReference>
<name>A0A5K7XGH6_9BACT</name>
<keyword evidence="3" id="KW-0408">Iron</keyword>
<evidence type="ECO:0000313" key="7">
    <source>
        <dbReference type="Proteomes" id="UP000326837"/>
    </source>
</evidence>
<dbReference type="EMBL" id="AP021861">
    <property type="protein sequence ID" value="BBO35142.1"/>
    <property type="molecule type" value="Genomic_DNA"/>
</dbReference>
<organism evidence="6 7">
    <name type="scientific">Lacipirellula parvula</name>
    <dbReference type="NCBI Taxonomy" id="2650471"/>
    <lineage>
        <taxon>Bacteria</taxon>
        <taxon>Pseudomonadati</taxon>
        <taxon>Planctomycetota</taxon>
        <taxon>Planctomycetia</taxon>
        <taxon>Pirellulales</taxon>
        <taxon>Lacipirellulaceae</taxon>
        <taxon>Lacipirellula</taxon>
    </lineage>
</organism>
<accession>A0A5K7XGH6</accession>
<dbReference type="Proteomes" id="UP000326837">
    <property type="component" value="Chromosome"/>
</dbReference>